<dbReference type="PANTHER" id="PTHR43421">
    <property type="entry name" value="METALLOPROTEASE PMBA"/>
    <property type="match status" value="1"/>
</dbReference>
<dbReference type="InterPro" id="IPR035068">
    <property type="entry name" value="TldD/PmbA_N"/>
</dbReference>
<sequence>MYKINSKQLNDHLKKLADKHPTSQWDLGAGYSTETSAQVDKGDIRQMQSTQRIFATLRVWNSQKLVGVASTSDLSENGLERAFKGALEASHFSQPTYSTNFSPLAIAPIRTLKIPITQASETIYLLDTLRQAEIDLLRRHKAITSVPSNCITERMSEVIYLNSEGALRHHNQTAAVIYLSARSEQIGRKPRGGDAYRQGLRITDLDIDSCIDEAVERTISHLDYKSIKSGYYITCFSPGAFLNLMMAFSNIFNARSVLDGVSISRPESLGQPLTVPFLSIYDHGLHPSMMITSPFDGEGTPIQKVLLVEGGILRNFVHSESTARQFGVAPTGHAGMSAKVSVGVDMLEIVAVPEAGRGDATLHHQTSDNFIWVDSLSALHSGVKASQGLFSLPFDGWLVKGGEKHSIDSAVITGDICTFLNSIIAIEELPVVTPEGICPYIWIEGMSIIGEA</sequence>
<protein>
    <submittedName>
        <fullName evidence="4">Putative modulator of DNA gyrase</fullName>
    </submittedName>
</protein>
<feature type="domain" description="Metalloprotease TldD/E N-terminal" evidence="1">
    <location>
        <begin position="26"/>
        <end position="89"/>
    </location>
</feature>
<dbReference type="AlphaFoldDB" id="A0A1L5YCZ9"/>
<dbReference type="InterPro" id="IPR045570">
    <property type="entry name" value="Metalloprtase-TldD/E_cen_dom"/>
</dbReference>
<dbReference type="InterPro" id="IPR047657">
    <property type="entry name" value="PmbA"/>
</dbReference>
<accession>A0A1L5YCZ9</accession>
<dbReference type="GO" id="GO:0008237">
    <property type="term" value="F:metallopeptidase activity"/>
    <property type="evidence" value="ECO:0007669"/>
    <property type="project" value="InterPro"/>
</dbReference>
<dbReference type="GO" id="GO:0005829">
    <property type="term" value="C:cytosol"/>
    <property type="evidence" value="ECO:0007669"/>
    <property type="project" value="TreeGrafter"/>
</dbReference>
<feature type="domain" description="Metalloprotease TldD/E central" evidence="3">
    <location>
        <begin position="127"/>
        <end position="222"/>
    </location>
</feature>
<evidence type="ECO:0000259" key="3">
    <source>
        <dbReference type="Pfam" id="PF19290"/>
    </source>
</evidence>
<dbReference type="InterPro" id="IPR045569">
    <property type="entry name" value="Metalloprtase-TldD/E_C"/>
</dbReference>
<geneLocation type="plastid" evidence="4"/>
<evidence type="ECO:0000259" key="2">
    <source>
        <dbReference type="Pfam" id="PF19289"/>
    </source>
</evidence>
<dbReference type="Pfam" id="PF19289">
    <property type="entry name" value="PmbA_TldD_3rd"/>
    <property type="match status" value="1"/>
</dbReference>
<dbReference type="EMBL" id="KX897545">
    <property type="protein sequence ID" value="APP88587.1"/>
    <property type="molecule type" value="Genomic_DNA"/>
</dbReference>
<dbReference type="PANTHER" id="PTHR43421:SF1">
    <property type="entry name" value="METALLOPROTEASE PMBA"/>
    <property type="match status" value="1"/>
</dbReference>
<dbReference type="SUPFAM" id="SSF111283">
    <property type="entry name" value="Putative modulator of DNA gyrase, PmbA/TldD"/>
    <property type="match status" value="1"/>
</dbReference>
<name>A0A1L5YCZ9_9EUKA</name>
<evidence type="ECO:0000259" key="1">
    <source>
        <dbReference type="Pfam" id="PF01523"/>
    </source>
</evidence>
<organism evidence="4">
    <name type="scientific">Paulinella micropora</name>
    <dbReference type="NCBI Taxonomy" id="1928728"/>
    <lineage>
        <taxon>Eukaryota</taxon>
        <taxon>Sar</taxon>
        <taxon>Rhizaria</taxon>
        <taxon>Cercozoa</taxon>
        <taxon>Imbricatea</taxon>
        <taxon>Silicofilosea</taxon>
        <taxon>Euglyphida</taxon>
        <taxon>Paulinellidae</taxon>
        <taxon>Paulinella</taxon>
    </lineage>
</organism>
<dbReference type="InterPro" id="IPR036059">
    <property type="entry name" value="TldD/PmbA_sf"/>
</dbReference>
<proteinExistence type="predicted"/>
<keyword evidence="4" id="KW-0934">Plastid</keyword>
<dbReference type="Pfam" id="PF01523">
    <property type="entry name" value="PmbA_TldD_1st"/>
    <property type="match status" value="1"/>
</dbReference>
<evidence type="ECO:0000313" key="4">
    <source>
        <dbReference type="EMBL" id="APP88587.1"/>
    </source>
</evidence>
<dbReference type="Gene3D" id="3.30.2290.10">
    <property type="entry name" value="PmbA/TldD superfamily"/>
    <property type="match status" value="1"/>
</dbReference>
<dbReference type="GO" id="GO:0006508">
    <property type="term" value="P:proteolysis"/>
    <property type="evidence" value="ECO:0007669"/>
    <property type="project" value="InterPro"/>
</dbReference>
<feature type="domain" description="Metalloprotease TldD/E C-terminal" evidence="2">
    <location>
        <begin position="230"/>
        <end position="450"/>
    </location>
</feature>
<dbReference type="InterPro" id="IPR002510">
    <property type="entry name" value="Metalloprtase-TldD/E_N"/>
</dbReference>
<reference evidence="4" key="1">
    <citation type="journal article" date="2017" name="Protist">
        <title>Diversity of the Photosynthetic Paulinella Species, with the Description of Paulinella micropora sp. nov. and the Chromatophore Genome Sequence for strain KR01.</title>
        <authorList>
            <person name="Lhee D."/>
            <person name="Yang E.C."/>
            <person name="Kim J.I."/>
            <person name="Nakayama T."/>
            <person name="Zuccarello G."/>
            <person name="Andersen R.A."/>
            <person name="Yoon H.S."/>
        </authorList>
    </citation>
    <scope>NUCLEOTIDE SEQUENCE</scope>
    <source>
        <strain evidence="4">KR01</strain>
    </source>
</reference>
<gene>
    <name evidence="4" type="ORF">PCKR_827</name>
</gene>
<dbReference type="Pfam" id="PF19290">
    <property type="entry name" value="PmbA_TldD_2nd"/>
    <property type="match status" value="1"/>
</dbReference>